<reference evidence="3" key="2">
    <citation type="submission" date="2022-03" db="EMBL/GenBank/DDBJ databases">
        <title>Genome Encyclopedia of Bacteria and Archaea VI: Functional Genomics of Type Strains.</title>
        <authorList>
            <person name="Whitman W."/>
        </authorList>
    </citation>
    <scope>NUCLEOTIDE SEQUENCE</scope>
    <source>
        <strain evidence="3">HSC-15S17</strain>
    </source>
</reference>
<evidence type="ECO:0000313" key="3">
    <source>
        <dbReference type="EMBL" id="MCP2007419.1"/>
    </source>
</evidence>
<name>A0AA41H7Y3_9BURK</name>
<evidence type="ECO:0000256" key="1">
    <source>
        <dbReference type="SAM" id="SignalP"/>
    </source>
</evidence>
<feature type="chain" id="PRO_5041327309" description="DUF3617 family protein" evidence="1">
    <location>
        <begin position="32"/>
        <end position="157"/>
    </location>
</feature>
<evidence type="ECO:0000313" key="2">
    <source>
        <dbReference type="EMBL" id="MBV6323733.1"/>
    </source>
</evidence>
<evidence type="ECO:0000313" key="5">
    <source>
        <dbReference type="Proteomes" id="UP001162889"/>
    </source>
</evidence>
<dbReference type="RefSeq" id="WP_217944553.1">
    <property type="nucleotide sequence ID" value="NZ_JAHTGR010000013.1"/>
</dbReference>
<evidence type="ECO:0008006" key="6">
    <source>
        <dbReference type="Google" id="ProtNLM"/>
    </source>
</evidence>
<sequence>MRFSDLFLNARQAAGRLALAALLLGPAGAWSADAAGRPDQDNADIYGRWRLAKVLDSADIAAMSDRQAKAMLGEEVLIAKDRFKIGKRTCDGPSYERSVDDLAKSFREEGHVSSVNMGLPDPVTSIDAGCTRVYLKAPGRIVVHWDGFYFDAVRKAR</sequence>
<keyword evidence="1" id="KW-0732">Signal</keyword>
<reference evidence="2" key="1">
    <citation type="submission" date="2021-07" db="EMBL/GenBank/DDBJ databases">
        <title>Characterization of violacein-producing bacteria and related species.</title>
        <authorList>
            <person name="Wilson H.S."/>
            <person name="De Leon M.E."/>
        </authorList>
    </citation>
    <scope>NUCLEOTIDE SEQUENCE</scope>
    <source>
        <strain evidence="2">HSC-15S17</strain>
    </source>
</reference>
<proteinExistence type="predicted"/>
<dbReference type="Proteomes" id="UP001155901">
    <property type="component" value="Unassembled WGS sequence"/>
</dbReference>
<comment type="caution">
    <text evidence="2">The sequence shown here is derived from an EMBL/GenBank/DDBJ whole genome shotgun (WGS) entry which is preliminary data.</text>
</comment>
<dbReference type="AlphaFoldDB" id="A0AA41H7Y3"/>
<gene>
    <name evidence="2" type="ORF">KVP70_22610</name>
    <name evidence="3" type="ORF">L1274_001112</name>
</gene>
<dbReference type="Proteomes" id="UP001162889">
    <property type="component" value="Unassembled WGS sequence"/>
</dbReference>
<dbReference type="EMBL" id="JAHTGR010000013">
    <property type="protein sequence ID" value="MBV6323733.1"/>
    <property type="molecule type" value="Genomic_DNA"/>
</dbReference>
<feature type="signal peptide" evidence="1">
    <location>
        <begin position="1"/>
        <end position="31"/>
    </location>
</feature>
<keyword evidence="5" id="KW-1185">Reference proteome</keyword>
<dbReference type="EMBL" id="JALJZU010000002">
    <property type="protein sequence ID" value="MCP2007419.1"/>
    <property type="molecule type" value="Genomic_DNA"/>
</dbReference>
<protein>
    <recommendedName>
        <fullName evidence="6">DUF3617 family protein</fullName>
    </recommendedName>
</protein>
<organism evidence="2 4">
    <name type="scientific">Duganella violaceipulchra</name>
    <dbReference type="NCBI Taxonomy" id="2849652"/>
    <lineage>
        <taxon>Bacteria</taxon>
        <taxon>Pseudomonadati</taxon>
        <taxon>Pseudomonadota</taxon>
        <taxon>Betaproteobacteria</taxon>
        <taxon>Burkholderiales</taxon>
        <taxon>Oxalobacteraceae</taxon>
        <taxon>Telluria group</taxon>
        <taxon>Duganella</taxon>
    </lineage>
</organism>
<accession>A0AA41H7Y3</accession>
<evidence type="ECO:0000313" key="4">
    <source>
        <dbReference type="Proteomes" id="UP001155901"/>
    </source>
</evidence>